<evidence type="ECO:0000313" key="5">
    <source>
        <dbReference type="Proteomes" id="UP001445335"/>
    </source>
</evidence>
<dbReference type="SUPFAM" id="SSF51735">
    <property type="entry name" value="NAD(P)-binding Rossmann-fold domains"/>
    <property type="match status" value="1"/>
</dbReference>
<evidence type="ECO:0000313" key="4">
    <source>
        <dbReference type="EMBL" id="KAK9845455.1"/>
    </source>
</evidence>
<sequence>MAGQIAVTVKSPSETKGELKVYIVTDHPIPSPGDGEVLVQVYLRPVNPSDVMCIAGHYEGFKPKSFPAVPGLEGVGRVVKNGPGATRFPEGTRVVGVPWPAEGGNGTWQQYVNVPEGHLLPVADAVSDEAAAQFLVNPVTAYGFLEVLQVPKGNWLLQTAAGSTLGRQLIALAKHRDVRTINLVRRKAQVQELLDIGADVVISTDEVDDVPARIEEVTGGKLAYAAVDAVAGETTATVAASVRDHGTVLVYGALADFKLELGVADLLFRDVRIHGFWLNHWLAELGDKAPAVLSTLMDLLGNGVIKPHSGKKFPLEQANEAVKANEEPGRSSEGKFFLEG</sequence>
<name>A0AAW1SHS3_9CHLO</name>
<accession>A0AAW1SHS3</accession>
<dbReference type="SUPFAM" id="SSF50129">
    <property type="entry name" value="GroES-like"/>
    <property type="match status" value="1"/>
</dbReference>
<dbReference type="InterPro" id="IPR013154">
    <property type="entry name" value="ADH-like_N"/>
</dbReference>
<dbReference type="Gene3D" id="3.90.180.10">
    <property type="entry name" value="Medium-chain alcohol dehydrogenases, catalytic domain"/>
    <property type="match status" value="1"/>
</dbReference>
<dbReference type="InterPro" id="IPR036291">
    <property type="entry name" value="NAD(P)-bd_dom_sf"/>
</dbReference>
<dbReference type="PANTHER" id="PTHR48106">
    <property type="entry name" value="QUINONE OXIDOREDUCTASE PIG3-RELATED"/>
    <property type="match status" value="1"/>
</dbReference>
<dbReference type="CDD" id="cd05282">
    <property type="entry name" value="ETR_like"/>
    <property type="match status" value="1"/>
</dbReference>
<proteinExistence type="predicted"/>
<dbReference type="PANTHER" id="PTHR48106:SF2">
    <property type="entry name" value="ZN2+-BINDING DEHYDROGENASE"/>
    <property type="match status" value="1"/>
</dbReference>
<dbReference type="InterPro" id="IPR013149">
    <property type="entry name" value="ADH-like_C"/>
</dbReference>
<dbReference type="InterPro" id="IPR020843">
    <property type="entry name" value="ER"/>
</dbReference>
<dbReference type="Gene3D" id="3.40.50.720">
    <property type="entry name" value="NAD(P)-binding Rossmann-like Domain"/>
    <property type="match status" value="1"/>
</dbReference>
<reference evidence="4 5" key="1">
    <citation type="journal article" date="2024" name="Nat. Commun.">
        <title>Phylogenomics reveals the evolutionary origins of lichenization in chlorophyte algae.</title>
        <authorList>
            <person name="Puginier C."/>
            <person name="Libourel C."/>
            <person name="Otte J."/>
            <person name="Skaloud P."/>
            <person name="Haon M."/>
            <person name="Grisel S."/>
            <person name="Petersen M."/>
            <person name="Berrin J.G."/>
            <person name="Delaux P.M."/>
            <person name="Dal Grande F."/>
            <person name="Keller J."/>
        </authorList>
    </citation>
    <scope>NUCLEOTIDE SEQUENCE [LARGE SCALE GENOMIC DNA]</scope>
    <source>
        <strain evidence="4 5">SAG 245.80</strain>
    </source>
</reference>
<keyword evidence="1" id="KW-0521">NADP</keyword>
<dbReference type="InterPro" id="IPR011032">
    <property type="entry name" value="GroES-like_sf"/>
</dbReference>
<comment type="caution">
    <text evidence="4">The sequence shown here is derived from an EMBL/GenBank/DDBJ whole genome shotgun (WGS) entry which is preliminary data.</text>
</comment>
<dbReference type="AlphaFoldDB" id="A0AAW1SHS3"/>
<keyword evidence="5" id="KW-1185">Reference proteome</keyword>
<dbReference type="Pfam" id="PF08240">
    <property type="entry name" value="ADH_N"/>
    <property type="match status" value="1"/>
</dbReference>
<dbReference type="GO" id="GO:0016651">
    <property type="term" value="F:oxidoreductase activity, acting on NAD(P)H"/>
    <property type="evidence" value="ECO:0007669"/>
    <property type="project" value="TreeGrafter"/>
</dbReference>
<evidence type="ECO:0000256" key="2">
    <source>
        <dbReference type="ARBA" id="ARBA00023002"/>
    </source>
</evidence>
<gene>
    <name evidence="4" type="ORF">WJX81_006838</name>
</gene>
<organism evidence="4 5">
    <name type="scientific">Elliptochloris bilobata</name>
    <dbReference type="NCBI Taxonomy" id="381761"/>
    <lineage>
        <taxon>Eukaryota</taxon>
        <taxon>Viridiplantae</taxon>
        <taxon>Chlorophyta</taxon>
        <taxon>core chlorophytes</taxon>
        <taxon>Trebouxiophyceae</taxon>
        <taxon>Trebouxiophyceae incertae sedis</taxon>
        <taxon>Elliptochloris clade</taxon>
        <taxon>Elliptochloris</taxon>
    </lineage>
</organism>
<dbReference type="Proteomes" id="UP001445335">
    <property type="component" value="Unassembled WGS sequence"/>
</dbReference>
<feature type="domain" description="Enoyl reductase (ER)" evidence="3">
    <location>
        <begin position="17"/>
        <end position="338"/>
    </location>
</feature>
<protein>
    <recommendedName>
        <fullName evidence="3">Enoyl reductase (ER) domain-containing protein</fullName>
    </recommendedName>
</protein>
<dbReference type="EMBL" id="JALJOU010000003">
    <property type="protein sequence ID" value="KAK9845455.1"/>
    <property type="molecule type" value="Genomic_DNA"/>
</dbReference>
<dbReference type="SMART" id="SM00829">
    <property type="entry name" value="PKS_ER"/>
    <property type="match status" value="1"/>
</dbReference>
<evidence type="ECO:0000259" key="3">
    <source>
        <dbReference type="SMART" id="SM00829"/>
    </source>
</evidence>
<dbReference type="GO" id="GO:0070402">
    <property type="term" value="F:NADPH binding"/>
    <property type="evidence" value="ECO:0007669"/>
    <property type="project" value="TreeGrafter"/>
</dbReference>
<evidence type="ECO:0000256" key="1">
    <source>
        <dbReference type="ARBA" id="ARBA00022857"/>
    </source>
</evidence>
<dbReference type="Pfam" id="PF00107">
    <property type="entry name" value="ADH_zinc_N"/>
    <property type="match status" value="1"/>
</dbReference>
<keyword evidence="2" id="KW-0560">Oxidoreductase</keyword>